<evidence type="ECO:0000313" key="1">
    <source>
        <dbReference type="EMBL" id="MDI6451909.1"/>
    </source>
</evidence>
<reference evidence="1" key="1">
    <citation type="submission" date="2023-05" db="EMBL/GenBank/DDBJ databases">
        <title>Anaerotaeda fermentans gen. nov., sp. nov., a novel anaerobic planctomycete of the new family within the order Sedimentisphaerales isolated from Taman Peninsula, Russia.</title>
        <authorList>
            <person name="Khomyakova M.A."/>
            <person name="Merkel A.Y."/>
            <person name="Slobodkin A.I."/>
        </authorList>
    </citation>
    <scope>NUCLEOTIDE SEQUENCE</scope>
    <source>
        <strain evidence="1">M17dextr</strain>
    </source>
</reference>
<gene>
    <name evidence="1" type="ORF">QJ522_22815</name>
</gene>
<comment type="caution">
    <text evidence="1">The sequence shown here is derived from an EMBL/GenBank/DDBJ whole genome shotgun (WGS) entry which is preliminary data.</text>
</comment>
<dbReference type="AlphaFoldDB" id="A0AAW6U7H4"/>
<sequence length="242" mass="27897">LFPVLRRARNQAKATVCQAKLRQWGLVFKLYTDDNDGRWFHSQTFNPITGRATGPSWLHATFHLWSEPAMALCPMSTIPRWPPDKFHAWGGVLLGHNAEGAAVRGAVSYGFNDSACWPDDVEPYWTLTRREYYWGQCDVRGAARIPVLYDCVLDSPFGSPYWGPPVVDAWEGYNDSGYFMVMDRHEGGINMLFMDWSVRKVGLKELWMLKWYPAFDTSGPWTRAGGVQPEDWPAWMRKFKDY</sequence>
<accession>A0AAW6U7H4</accession>
<keyword evidence="2" id="KW-1185">Reference proteome</keyword>
<organism evidence="1 2">
    <name type="scientific">Anaerobaca lacustris</name>
    <dbReference type="NCBI Taxonomy" id="3044600"/>
    <lineage>
        <taxon>Bacteria</taxon>
        <taxon>Pseudomonadati</taxon>
        <taxon>Planctomycetota</taxon>
        <taxon>Phycisphaerae</taxon>
        <taxon>Sedimentisphaerales</taxon>
        <taxon>Anaerobacaceae</taxon>
        <taxon>Anaerobaca</taxon>
    </lineage>
</organism>
<evidence type="ECO:0000313" key="2">
    <source>
        <dbReference type="Proteomes" id="UP001431776"/>
    </source>
</evidence>
<dbReference type="Proteomes" id="UP001431776">
    <property type="component" value="Unassembled WGS sequence"/>
</dbReference>
<proteinExistence type="predicted"/>
<name>A0AAW6U7H4_9BACT</name>
<protein>
    <submittedName>
        <fullName evidence="1">Uncharacterized protein</fullName>
    </submittedName>
</protein>
<feature type="non-terminal residue" evidence="1">
    <location>
        <position position="1"/>
    </location>
</feature>
<dbReference type="EMBL" id="JASCXX010000099">
    <property type="protein sequence ID" value="MDI6451909.1"/>
    <property type="molecule type" value="Genomic_DNA"/>
</dbReference>